<feature type="domain" description="CHAT" evidence="1">
    <location>
        <begin position="1"/>
        <end position="92"/>
    </location>
</feature>
<dbReference type="Pfam" id="PF12770">
    <property type="entry name" value="CHAT"/>
    <property type="match status" value="1"/>
</dbReference>
<dbReference type="Proteomes" id="UP000196534">
    <property type="component" value="Unassembled WGS sequence"/>
</dbReference>
<sequence>MLSACETGLVDVKDTSSVASLLKTFIQAGSKNVLMSLWSVDDSSTVELIREFYTDTKGNEKKFNEVLRNAKIKMIKEGKHPFYWAAFIMSGE</sequence>
<evidence type="ECO:0000313" key="2">
    <source>
        <dbReference type="EMBL" id="OUT16995.1"/>
    </source>
</evidence>
<reference evidence="2 3" key="1">
    <citation type="submission" date="2017-04" db="EMBL/GenBank/DDBJ databases">
        <title>Complete genome of Campylobacter concisus ATCC 33237T and draft genomes for an additional eight well characterized C. concisus strains.</title>
        <authorList>
            <person name="Cornelius A.J."/>
            <person name="Miller W.G."/>
            <person name="Lastovica A.J."/>
            <person name="On S.L."/>
            <person name="French N.P."/>
            <person name="Vandenberg O."/>
            <person name="Biggs P.J."/>
        </authorList>
    </citation>
    <scope>NUCLEOTIDE SEQUENCE [LARGE SCALE GENOMIC DNA]</scope>
    <source>
        <strain evidence="2 3">Lasto205.94</strain>
    </source>
</reference>
<comment type="caution">
    <text evidence="2">The sequence shown here is derived from an EMBL/GenBank/DDBJ whole genome shotgun (WGS) entry which is preliminary data.</text>
</comment>
<proteinExistence type="predicted"/>
<organism evidence="2 3">
    <name type="scientific">Campylobacter concisus</name>
    <dbReference type="NCBI Taxonomy" id="199"/>
    <lineage>
        <taxon>Bacteria</taxon>
        <taxon>Pseudomonadati</taxon>
        <taxon>Campylobacterota</taxon>
        <taxon>Epsilonproteobacteria</taxon>
        <taxon>Campylobacterales</taxon>
        <taxon>Campylobacteraceae</taxon>
        <taxon>Campylobacter</taxon>
    </lineage>
</organism>
<evidence type="ECO:0000259" key="1">
    <source>
        <dbReference type="Pfam" id="PF12770"/>
    </source>
</evidence>
<name>A0A1Y5NG65_9BACT</name>
<gene>
    <name evidence="2" type="ORF">B9N61_08010</name>
</gene>
<protein>
    <recommendedName>
        <fullName evidence="1">CHAT domain-containing protein</fullName>
    </recommendedName>
</protein>
<dbReference type="InterPro" id="IPR024983">
    <property type="entry name" value="CHAT_dom"/>
</dbReference>
<dbReference type="AlphaFoldDB" id="A0A1Y5NG65"/>
<accession>A0A1Y5NG65</accession>
<dbReference type="RefSeq" id="WP_087586660.1">
    <property type="nucleotide sequence ID" value="NZ_CABMKP010000017.1"/>
</dbReference>
<dbReference type="EMBL" id="NDYR01000017">
    <property type="protein sequence ID" value="OUT16995.1"/>
    <property type="molecule type" value="Genomic_DNA"/>
</dbReference>
<evidence type="ECO:0000313" key="3">
    <source>
        <dbReference type="Proteomes" id="UP000196534"/>
    </source>
</evidence>